<dbReference type="RefSeq" id="WP_105699816.1">
    <property type="nucleotide sequence ID" value="NZ_CP159260.1"/>
</dbReference>
<dbReference type="InterPro" id="IPR015235">
    <property type="entry name" value="DUF1937"/>
</dbReference>
<dbReference type="Proteomes" id="UP000238045">
    <property type="component" value="Unassembled WGS sequence"/>
</dbReference>
<dbReference type="Pfam" id="PF09152">
    <property type="entry name" value="DUF1937"/>
    <property type="match status" value="1"/>
</dbReference>
<reference evidence="2 3" key="1">
    <citation type="submission" date="2017-09" db="EMBL/GenBank/DDBJ databases">
        <title>Genomic, metabolic, and phenotypic characteristics of bacterial isolates from the natural microbiome of the model nematode Caenorhabditis elegans.</title>
        <authorList>
            <person name="Zimmermann J."/>
            <person name="Obeng N."/>
            <person name="Yang W."/>
            <person name="Obeng O."/>
            <person name="Kissoyan K."/>
            <person name="Pees B."/>
            <person name="Dirksen P."/>
            <person name="Hoppner M."/>
            <person name="Franke A."/>
            <person name="Rosenstiel P."/>
            <person name="Leippe M."/>
            <person name="Dierking K."/>
            <person name="Kaleta C."/>
            <person name="Schulenburg H."/>
        </authorList>
    </citation>
    <scope>NUCLEOTIDE SEQUENCE [LARGE SCALE GENOMIC DNA]</scope>
    <source>
        <strain evidence="2 3">MYb117</strain>
    </source>
</reference>
<feature type="domain" description="DUF1937" evidence="1">
    <location>
        <begin position="2"/>
        <end position="111"/>
    </location>
</feature>
<name>A0A2S9E7A1_9PSED</name>
<evidence type="ECO:0000313" key="3">
    <source>
        <dbReference type="Proteomes" id="UP000238045"/>
    </source>
</evidence>
<dbReference type="SUPFAM" id="SSF52309">
    <property type="entry name" value="N-(deoxy)ribosyltransferase-like"/>
    <property type="match status" value="1"/>
</dbReference>
<accession>A0A2S9E7A1</accession>
<gene>
    <name evidence="2" type="ORF">CQZ99_27215</name>
</gene>
<dbReference type="EMBL" id="PCQL01000052">
    <property type="protein sequence ID" value="PRC10720.1"/>
    <property type="molecule type" value="Genomic_DNA"/>
</dbReference>
<comment type="caution">
    <text evidence="2">The sequence shown here is derived from an EMBL/GenBank/DDBJ whole genome shotgun (WGS) entry which is preliminary data.</text>
</comment>
<evidence type="ECO:0000259" key="1">
    <source>
        <dbReference type="Pfam" id="PF09152"/>
    </source>
</evidence>
<evidence type="ECO:0000313" key="2">
    <source>
        <dbReference type="EMBL" id="PRC10720.1"/>
    </source>
</evidence>
<dbReference type="AlphaFoldDB" id="A0A2S9E7A1"/>
<dbReference type="Gene3D" id="3.40.50.10400">
    <property type="entry name" value="Hypothetical protein PA1492"/>
    <property type="match status" value="1"/>
</dbReference>
<organism evidence="2 3">
    <name type="scientific">Pseudomonas poae</name>
    <dbReference type="NCBI Taxonomy" id="200451"/>
    <lineage>
        <taxon>Bacteria</taxon>
        <taxon>Pseudomonadati</taxon>
        <taxon>Pseudomonadota</taxon>
        <taxon>Gammaproteobacteria</taxon>
        <taxon>Pseudomonadales</taxon>
        <taxon>Pseudomonadaceae</taxon>
        <taxon>Pseudomonas</taxon>
    </lineage>
</organism>
<proteinExistence type="predicted"/>
<protein>
    <recommendedName>
        <fullName evidence="1">DUF1937 domain-containing protein</fullName>
    </recommendedName>
</protein>
<sequence>MRKIFLACPYSHADASVTHDRFIACNKVAAAMIEAGHAVFSQVSMSHPINLAFEGKDSAAIGKLWAPVDAFFMDALDELIILDLPGWDLSSGIKREIEFFENRGRRVSLWSAVETEFN</sequence>
<keyword evidence="3" id="KW-1185">Reference proteome</keyword>